<dbReference type="EMBL" id="JAGMWT010000006">
    <property type="protein sequence ID" value="KAH7127101.1"/>
    <property type="molecule type" value="Genomic_DNA"/>
</dbReference>
<dbReference type="InterPro" id="IPR000182">
    <property type="entry name" value="GNAT_dom"/>
</dbReference>
<comment type="caution">
    <text evidence="2">The sequence shown here is derived from an EMBL/GenBank/DDBJ whole genome shotgun (WGS) entry which is preliminary data.</text>
</comment>
<dbReference type="PANTHER" id="PTHR43233">
    <property type="entry name" value="FAMILY N-ACETYLTRANSFERASE, PUTATIVE (AFU_ORTHOLOGUE AFUA_6G03350)-RELATED"/>
    <property type="match status" value="1"/>
</dbReference>
<sequence length="176" mass="19871">MDQSQYILLQRLPTPQEYHDLRRDANLTPPPMEFIPKALAGSFACFTIFERKHMVDDTTPGGDQHPVAMGRLLGDGSLFLQLCDVAVHPEHQGKGLGKCIMKALTDYVDENAPQAYVSLVAEPVAQGLYPKYGFEDVKPSIGMYRCRWIQDNPEFQEKRKAKAAALMHKERPSRPE</sequence>
<reference evidence="2" key="1">
    <citation type="journal article" date="2021" name="Nat. Commun.">
        <title>Genetic determinants of endophytism in the Arabidopsis root mycobiome.</title>
        <authorList>
            <person name="Mesny F."/>
            <person name="Miyauchi S."/>
            <person name="Thiergart T."/>
            <person name="Pickel B."/>
            <person name="Atanasova L."/>
            <person name="Karlsson M."/>
            <person name="Huettel B."/>
            <person name="Barry K.W."/>
            <person name="Haridas S."/>
            <person name="Chen C."/>
            <person name="Bauer D."/>
            <person name="Andreopoulos W."/>
            <person name="Pangilinan J."/>
            <person name="LaButti K."/>
            <person name="Riley R."/>
            <person name="Lipzen A."/>
            <person name="Clum A."/>
            <person name="Drula E."/>
            <person name="Henrissat B."/>
            <person name="Kohler A."/>
            <person name="Grigoriev I.V."/>
            <person name="Martin F.M."/>
            <person name="Hacquard S."/>
        </authorList>
    </citation>
    <scope>NUCLEOTIDE SEQUENCE</scope>
    <source>
        <strain evidence="2">MPI-CAGE-CH-0243</strain>
    </source>
</reference>
<keyword evidence="3" id="KW-1185">Reference proteome</keyword>
<dbReference type="PANTHER" id="PTHR43233:SF1">
    <property type="entry name" value="FAMILY N-ACETYLTRANSFERASE, PUTATIVE (AFU_ORTHOLOGUE AFUA_6G03350)-RELATED"/>
    <property type="match status" value="1"/>
</dbReference>
<accession>A0A9P9DXN4</accession>
<dbReference type="Gene3D" id="3.40.630.30">
    <property type="match status" value="1"/>
</dbReference>
<dbReference type="InterPro" id="IPR016181">
    <property type="entry name" value="Acyl_CoA_acyltransferase"/>
</dbReference>
<dbReference type="PROSITE" id="PS51186">
    <property type="entry name" value="GNAT"/>
    <property type="match status" value="1"/>
</dbReference>
<gene>
    <name evidence="2" type="ORF">B0J11DRAFT_294604</name>
</gene>
<dbReference type="Proteomes" id="UP000700596">
    <property type="component" value="Unassembled WGS sequence"/>
</dbReference>
<proteinExistence type="predicted"/>
<dbReference type="Pfam" id="PF13673">
    <property type="entry name" value="Acetyltransf_10"/>
    <property type="match status" value="1"/>
</dbReference>
<dbReference type="SUPFAM" id="SSF55729">
    <property type="entry name" value="Acyl-CoA N-acyltransferases (Nat)"/>
    <property type="match status" value="1"/>
</dbReference>
<feature type="domain" description="N-acetyltransferase" evidence="1">
    <location>
        <begin position="8"/>
        <end position="172"/>
    </location>
</feature>
<dbReference type="CDD" id="cd04301">
    <property type="entry name" value="NAT_SF"/>
    <property type="match status" value="1"/>
</dbReference>
<protein>
    <submittedName>
        <fullName evidence="2">Acetyltransferase, GNAT family</fullName>
    </submittedName>
</protein>
<evidence type="ECO:0000313" key="3">
    <source>
        <dbReference type="Proteomes" id="UP000700596"/>
    </source>
</evidence>
<evidence type="ECO:0000313" key="2">
    <source>
        <dbReference type="EMBL" id="KAH7127101.1"/>
    </source>
</evidence>
<organism evidence="2 3">
    <name type="scientific">Dendryphion nanum</name>
    <dbReference type="NCBI Taxonomy" id="256645"/>
    <lineage>
        <taxon>Eukaryota</taxon>
        <taxon>Fungi</taxon>
        <taxon>Dikarya</taxon>
        <taxon>Ascomycota</taxon>
        <taxon>Pezizomycotina</taxon>
        <taxon>Dothideomycetes</taxon>
        <taxon>Pleosporomycetidae</taxon>
        <taxon>Pleosporales</taxon>
        <taxon>Torulaceae</taxon>
        <taxon>Dendryphion</taxon>
    </lineage>
</organism>
<dbReference type="GO" id="GO:0016747">
    <property type="term" value="F:acyltransferase activity, transferring groups other than amino-acyl groups"/>
    <property type="evidence" value="ECO:0007669"/>
    <property type="project" value="InterPro"/>
</dbReference>
<dbReference type="AlphaFoldDB" id="A0A9P9DXN4"/>
<evidence type="ECO:0000259" key="1">
    <source>
        <dbReference type="PROSITE" id="PS51186"/>
    </source>
</evidence>
<name>A0A9P9DXN4_9PLEO</name>
<dbReference type="OrthoDB" id="2744543at2759"/>
<dbReference type="InterPro" id="IPR053144">
    <property type="entry name" value="Acetyltransferase_Butenolide"/>
</dbReference>